<dbReference type="InterPro" id="IPR017452">
    <property type="entry name" value="GPCR_Rhodpsn_7TM"/>
</dbReference>
<evidence type="ECO:0000259" key="12">
    <source>
        <dbReference type="PROSITE" id="PS50262"/>
    </source>
</evidence>
<gene>
    <name evidence="13" type="ORF">P5673_011050</name>
</gene>
<protein>
    <submittedName>
        <fullName evidence="13">Galanin receptor type 2</fullName>
    </submittedName>
</protein>
<dbReference type="Pfam" id="PF00001">
    <property type="entry name" value="7tm_1"/>
    <property type="match status" value="1"/>
</dbReference>
<dbReference type="SMART" id="SM01381">
    <property type="entry name" value="7TM_GPCR_Srsx"/>
    <property type="match status" value="1"/>
</dbReference>
<keyword evidence="5 9" id="KW-0297">G-protein coupled receptor</keyword>
<evidence type="ECO:0000256" key="9">
    <source>
        <dbReference type="RuleBase" id="RU000688"/>
    </source>
</evidence>
<dbReference type="FunFam" id="1.20.1070.10:FF:000291">
    <property type="entry name" value="Predicted protein"/>
    <property type="match status" value="1"/>
</dbReference>
<reference evidence="13" key="2">
    <citation type="journal article" date="2023" name="Science">
        <title>Genomic signatures of disease resistance in endangered staghorn corals.</title>
        <authorList>
            <person name="Vollmer S.V."/>
            <person name="Selwyn J.D."/>
            <person name="Despard B.A."/>
            <person name="Roesel C.L."/>
        </authorList>
    </citation>
    <scope>NUCLEOTIDE SEQUENCE</scope>
    <source>
        <strain evidence="13">K2</strain>
    </source>
</reference>
<sequence>MDPPSYSNFSNLTSVHPTSRHDNMMQDPELKWLRLVFYSIICVVGTIGNALVILAYRNPRMRSVTNLFIANLGVADLTVTLINVPFSVTYPTLGHWPFGNVLCKVVPFILGVTLFSSVGTLMAIAADRYRAIVHPLLPRIRTRHALMIIAAIWTVAFIYPIPLIVYQKYQPADRSCSEAWPSQRDQEIFTVMVFVSLYLIPLIVISVLYFLICHNLKTSESDTQAGRPVDIPNAGTNRAKKSVIRMLVVVVVLFTVCLLPYHITTLYMNFAELQPYPPKWLIELHMFDMWMMFANSCCNPVVYAVLNRNYRREFKRLLRCQSLSNMLYRNQDSTYDRRFSSDTKSFFKSNATNHGDRNFVKRKGNKSDDVSMENGMTQVTHSNASRSTRGSGQSNGANEFGKPLVCIESNL</sequence>
<feature type="transmembrane region" description="Helical" evidence="11">
    <location>
        <begin position="287"/>
        <end position="306"/>
    </location>
</feature>
<evidence type="ECO:0000256" key="4">
    <source>
        <dbReference type="ARBA" id="ARBA00022989"/>
    </source>
</evidence>
<dbReference type="PANTHER" id="PTHR45695:SF22">
    <property type="entry name" value="G-PROTEIN COUPLED RECEPTORS FAMILY 1 PROFILE DOMAIN-CONTAINING PROTEIN"/>
    <property type="match status" value="1"/>
</dbReference>
<feature type="transmembrane region" description="Helical" evidence="11">
    <location>
        <begin position="145"/>
        <end position="165"/>
    </location>
</feature>
<dbReference type="PRINTS" id="PR01012">
    <property type="entry name" value="NRPEPTIDEYR"/>
</dbReference>
<accession>A0AAD9QQ87</accession>
<evidence type="ECO:0000313" key="14">
    <source>
        <dbReference type="Proteomes" id="UP001249851"/>
    </source>
</evidence>
<evidence type="ECO:0000256" key="5">
    <source>
        <dbReference type="ARBA" id="ARBA00023040"/>
    </source>
</evidence>
<dbReference type="Proteomes" id="UP001249851">
    <property type="component" value="Unassembled WGS sequence"/>
</dbReference>
<reference evidence="13" key="1">
    <citation type="journal article" date="2023" name="G3 (Bethesda)">
        <title>Whole genome assembly and annotation of the endangered Caribbean coral Acropora cervicornis.</title>
        <authorList>
            <person name="Selwyn J.D."/>
            <person name="Vollmer S.V."/>
        </authorList>
    </citation>
    <scope>NUCLEOTIDE SEQUENCE</scope>
    <source>
        <strain evidence="13">K2</strain>
    </source>
</reference>
<comment type="subcellular location">
    <subcellularLocation>
        <location evidence="1">Membrane</location>
        <topology evidence="1">Multi-pass membrane protein</topology>
    </subcellularLocation>
</comment>
<dbReference type="Gene3D" id="1.20.1070.10">
    <property type="entry name" value="Rhodopsin 7-helix transmembrane proteins"/>
    <property type="match status" value="1"/>
</dbReference>
<evidence type="ECO:0000256" key="3">
    <source>
        <dbReference type="ARBA" id="ARBA00022692"/>
    </source>
</evidence>
<comment type="caution">
    <text evidence="13">The sequence shown here is derived from an EMBL/GenBank/DDBJ whole genome shotgun (WGS) entry which is preliminary data.</text>
</comment>
<keyword evidence="14" id="KW-1185">Reference proteome</keyword>
<evidence type="ECO:0000256" key="7">
    <source>
        <dbReference type="ARBA" id="ARBA00023170"/>
    </source>
</evidence>
<evidence type="ECO:0000256" key="2">
    <source>
        <dbReference type="ARBA" id="ARBA00010663"/>
    </source>
</evidence>
<name>A0AAD9QQ87_ACRCE</name>
<dbReference type="PROSITE" id="PS50262">
    <property type="entry name" value="G_PROTEIN_RECEP_F1_2"/>
    <property type="match status" value="1"/>
</dbReference>
<dbReference type="InterPro" id="IPR000276">
    <property type="entry name" value="GPCR_Rhodpsn"/>
</dbReference>
<dbReference type="GO" id="GO:0004983">
    <property type="term" value="F:neuropeptide Y receptor activity"/>
    <property type="evidence" value="ECO:0007669"/>
    <property type="project" value="InterPro"/>
</dbReference>
<dbReference type="PROSITE" id="PS00237">
    <property type="entry name" value="G_PROTEIN_RECEP_F1_1"/>
    <property type="match status" value="1"/>
</dbReference>
<feature type="compositionally biased region" description="Polar residues" evidence="10">
    <location>
        <begin position="378"/>
        <end position="397"/>
    </location>
</feature>
<keyword evidence="7 9" id="KW-0675">Receptor</keyword>
<feature type="transmembrane region" description="Helical" evidence="11">
    <location>
        <begin position="246"/>
        <end position="267"/>
    </location>
</feature>
<dbReference type="CDD" id="cd14993">
    <property type="entry name" value="7tmA_CCKR-like"/>
    <property type="match status" value="1"/>
</dbReference>
<dbReference type="InterPro" id="IPR000611">
    <property type="entry name" value="NPY_rcpt"/>
</dbReference>
<keyword evidence="3 9" id="KW-0812">Transmembrane</keyword>
<feature type="transmembrane region" description="Helical" evidence="11">
    <location>
        <begin position="188"/>
        <end position="212"/>
    </location>
</feature>
<evidence type="ECO:0000256" key="1">
    <source>
        <dbReference type="ARBA" id="ARBA00004141"/>
    </source>
</evidence>
<evidence type="ECO:0000256" key="11">
    <source>
        <dbReference type="SAM" id="Phobius"/>
    </source>
</evidence>
<feature type="transmembrane region" description="Helical" evidence="11">
    <location>
        <begin position="35"/>
        <end position="56"/>
    </location>
</feature>
<feature type="domain" description="G-protein coupled receptors family 1 profile" evidence="12">
    <location>
        <begin position="48"/>
        <end position="303"/>
    </location>
</feature>
<dbReference type="EMBL" id="JARQWQ010000020">
    <property type="protein sequence ID" value="KAK2565131.1"/>
    <property type="molecule type" value="Genomic_DNA"/>
</dbReference>
<dbReference type="AlphaFoldDB" id="A0AAD9QQ87"/>
<keyword evidence="4 11" id="KW-1133">Transmembrane helix</keyword>
<feature type="region of interest" description="Disordered" evidence="10">
    <location>
        <begin position="378"/>
        <end position="399"/>
    </location>
</feature>
<dbReference type="PANTHER" id="PTHR45695">
    <property type="entry name" value="LEUCOKININ RECEPTOR-RELATED"/>
    <property type="match status" value="1"/>
</dbReference>
<evidence type="ECO:0000256" key="6">
    <source>
        <dbReference type="ARBA" id="ARBA00023136"/>
    </source>
</evidence>
<keyword evidence="8 9" id="KW-0807">Transducer</keyword>
<organism evidence="13 14">
    <name type="scientific">Acropora cervicornis</name>
    <name type="common">Staghorn coral</name>
    <dbReference type="NCBI Taxonomy" id="6130"/>
    <lineage>
        <taxon>Eukaryota</taxon>
        <taxon>Metazoa</taxon>
        <taxon>Cnidaria</taxon>
        <taxon>Anthozoa</taxon>
        <taxon>Hexacorallia</taxon>
        <taxon>Scleractinia</taxon>
        <taxon>Astrocoeniina</taxon>
        <taxon>Acroporidae</taxon>
        <taxon>Acropora</taxon>
    </lineage>
</organism>
<comment type="similarity">
    <text evidence="2 9">Belongs to the G-protein coupled receptor 1 family.</text>
</comment>
<evidence type="ECO:0000256" key="10">
    <source>
        <dbReference type="SAM" id="MobiDB-lite"/>
    </source>
</evidence>
<dbReference type="SUPFAM" id="SSF81321">
    <property type="entry name" value="Family A G protein-coupled receptor-like"/>
    <property type="match status" value="1"/>
</dbReference>
<evidence type="ECO:0000313" key="13">
    <source>
        <dbReference type="EMBL" id="KAK2565131.1"/>
    </source>
</evidence>
<dbReference type="PRINTS" id="PR00237">
    <property type="entry name" value="GPCRRHODOPSN"/>
</dbReference>
<proteinExistence type="inferred from homology"/>
<feature type="transmembrane region" description="Helical" evidence="11">
    <location>
        <begin position="106"/>
        <end position="125"/>
    </location>
</feature>
<keyword evidence="6 11" id="KW-0472">Membrane</keyword>
<feature type="transmembrane region" description="Helical" evidence="11">
    <location>
        <begin position="68"/>
        <end position="86"/>
    </location>
</feature>
<evidence type="ECO:0000256" key="8">
    <source>
        <dbReference type="ARBA" id="ARBA00023224"/>
    </source>
</evidence>
<dbReference type="GO" id="GO:0005886">
    <property type="term" value="C:plasma membrane"/>
    <property type="evidence" value="ECO:0007669"/>
    <property type="project" value="TreeGrafter"/>
</dbReference>